<dbReference type="AlphaFoldDB" id="A0A6S6R988"/>
<dbReference type="InterPro" id="IPR046532">
    <property type="entry name" value="DUF6597"/>
</dbReference>
<gene>
    <name evidence="4" type="ORF">acsn021_33910</name>
</gene>
<protein>
    <submittedName>
        <fullName evidence="4">AraC family transcriptional regulator</fullName>
    </submittedName>
</protein>
<evidence type="ECO:0000256" key="2">
    <source>
        <dbReference type="ARBA" id="ARBA00023125"/>
    </source>
</evidence>
<evidence type="ECO:0000256" key="3">
    <source>
        <dbReference type="ARBA" id="ARBA00023163"/>
    </source>
</evidence>
<dbReference type="EMBL" id="AP023367">
    <property type="protein sequence ID" value="BCJ95822.1"/>
    <property type="molecule type" value="Genomic_DNA"/>
</dbReference>
<dbReference type="SMART" id="SM00342">
    <property type="entry name" value="HTH_ARAC"/>
    <property type="match status" value="1"/>
</dbReference>
<organism evidence="4 5">
    <name type="scientific">Anaerocolumna cellulosilytica</name>
    <dbReference type="NCBI Taxonomy" id="433286"/>
    <lineage>
        <taxon>Bacteria</taxon>
        <taxon>Bacillati</taxon>
        <taxon>Bacillota</taxon>
        <taxon>Clostridia</taxon>
        <taxon>Lachnospirales</taxon>
        <taxon>Lachnospiraceae</taxon>
        <taxon>Anaerocolumna</taxon>
    </lineage>
</organism>
<dbReference type="Gene3D" id="1.10.10.60">
    <property type="entry name" value="Homeodomain-like"/>
    <property type="match status" value="1"/>
</dbReference>
<dbReference type="GO" id="GO:0003700">
    <property type="term" value="F:DNA-binding transcription factor activity"/>
    <property type="evidence" value="ECO:0007669"/>
    <property type="project" value="InterPro"/>
</dbReference>
<dbReference type="PROSITE" id="PS01124">
    <property type="entry name" value="HTH_ARAC_FAMILY_2"/>
    <property type="match status" value="1"/>
</dbReference>
<dbReference type="Pfam" id="PF12833">
    <property type="entry name" value="HTH_18"/>
    <property type="match status" value="1"/>
</dbReference>
<keyword evidence="1" id="KW-0805">Transcription regulation</keyword>
<dbReference type="Pfam" id="PF20240">
    <property type="entry name" value="DUF6597"/>
    <property type="match status" value="1"/>
</dbReference>
<evidence type="ECO:0000313" key="5">
    <source>
        <dbReference type="Proteomes" id="UP000515561"/>
    </source>
</evidence>
<evidence type="ECO:0000313" key="4">
    <source>
        <dbReference type="EMBL" id="BCJ95822.1"/>
    </source>
</evidence>
<dbReference type="RefSeq" id="WP_184093662.1">
    <property type="nucleotide sequence ID" value="NZ_AP023367.1"/>
</dbReference>
<dbReference type="GO" id="GO:0043565">
    <property type="term" value="F:sequence-specific DNA binding"/>
    <property type="evidence" value="ECO:0007669"/>
    <property type="project" value="InterPro"/>
</dbReference>
<dbReference type="Proteomes" id="UP000515561">
    <property type="component" value="Chromosome"/>
</dbReference>
<keyword evidence="5" id="KW-1185">Reference proteome</keyword>
<accession>A0A6S6R988</accession>
<reference evidence="4 5" key="1">
    <citation type="journal article" date="2016" name="Int. J. Syst. Evol. Microbiol.">
        <title>Descriptions of Anaerotaenia torta gen. nov., sp. nov. and Anaerocolumna cellulosilytica gen. nov., sp. nov. isolated from a methanogenic reactor of cattle waste.</title>
        <authorList>
            <person name="Uek A."/>
            <person name="Ohtaki Y."/>
            <person name="Kaku N."/>
            <person name="Ueki K."/>
        </authorList>
    </citation>
    <scope>NUCLEOTIDE SEQUENCE [LARGE SCALE GENOMIC DNA]</scope>
    <source>
        <strain evidence="4 5">SN021</strain>
    </source>
</reference>
<dbReference type="InterPro" id="IPR050204">
    <property type="entry name" value="AraC_XylS_family_regulators"/>
</dbReference>
<proteinExistence type="predicted"/>
<dbReference type="KEGG" id="acel:acsn021_33910"/>
<sequence>MQFNSLYNPITATPFRNESTYIEMIPCQSLKPYIKCFWGTQRPITNIKKDITTNELIIPDTCMDIIFKVNYSENIINSSFIGINNEAFIATSKNDKEETASIFAIRFYAWTAVLFSDESMAGVRNSVFDAEQHYSKIKSAIEPLLFDIVTLKERVKIAEKFLLAELNIKRFNHNLETALFCIFRNKGNIKAAALANETFISSRQLERIFNDYIGVSPKQLTSLVRYQNIWNDILFNKYFNMADAVHLYGYTDQSHLSHDFKKFHKLLPSEAKRYALGSKK</sequence>
<dbReference type="PANTHER" id="PTHR46796">
    <property type="entry name" value="HTH-TYPE TRANSCRIPTIONAL ACTIVATOR RHAS-RELATED"/>
    <property type="match status" value="1"/>
</dbReference>
<keyword evidence="2" id="KW-0238">DNA-binding</keyword>
<name>A0A6S6R988_9FIRM</name>
<dbReference type="PANTHER" id="PTHR46796:SF13">
    <property type="entry name" value="HTH-TYPE TRANSCRIPTIONAL ACTIVATOR RHAS"/>
    <property type="match status" value="1"/>
</dbReference>
<dbReference type="InterPro" id="IPR018060">
    <property type="entry name" value="HTH_AraC"/>
</dbReference>
<keyword evidence="3" id="KW-0804">Transcription</keyword>
<evidence type="ECO:0000256" key="1">
    <source>
        <dbReference type="ARBA" id="ARBA00023015"/>
    </source>
</evidence>